<dbReference type="SUPFAM" id="SSF51182">
    <property type="entry name" value="RmlC-like cupins"/>
    <property type="match status" value="1"/>
</dbReference>
<dbReference type="STRING" id="1423726.FC07_GL001819"/>
<dbReference type="Pfam" id="PF07883">
    <property type="entry name" value="Cupin_2"/>
    <property type="match status" value="1"/>
</dbReference>
<evidence type="ECO:0000313" key="3">
    <source>
        <dbReference type="EMBL" id="KRK39965.1"/>
    </source>
</evidence>
<sequence length="149" mass="16362">MTEKHLELKDYGPQPFAPDLKAAALANDNYRTTLWTGDHFQVTLMAIPAGGGDIGMEIHHGNDQFIYLVDGVGHVQMGKDKNKLTIDREIHPGEAVIIPDNTWHNVINAGSKTMKVFSIYSPVKHAKGTDEKTKDDAIQQEGPLEGTGE</sequence>
<dbReference type="EMBL" id="AZDA01000027">
    <property type="protein sequence ID" value="KRK39965.1"/>
    <property type="molecule type" value="Genomic_DNA"/>
</dbReference>
<feature type="compositionally biased region" description="Basic and acidic residues" evidence="1">
    <location>
        <begin position="128"/>
        <end position="137"/>
    </location>
</feature>
<dbReference type="InterPro" id="IPR052538">
    <property type="entry name" value="Flavonoid_dioxygenase-like"/>
</dbReference>
<feature type="region of interest" description="Disordered" evidence="1">
    <location>
        <begin position="128"/>
        <end position="149"/>
    </location>
</feature>
<dbReference type="PANTHER" id="PTHR43346">
    <property type="entry name" value="LIGAND BINDING DOMAIN PROTEIN, PUTATIVE (AFU_ORTHOLOGUE AFUA_6G14370)-RELATED"/>
    <property type="match status" value="1"/>
</dbReference>
<accession>A0A0R1H005</accession>
<proteinExistence type="predicted"/>
<gene>
    <name evidence="3" type="ORF">FC07_GL001819</name>
</gene>
<dbReference type="PANTHER" id="PTHR43346:SF1">
    <property type="entry name" value="QUERCETIN 2,3-DIOXYGENASE-RELATED"/>
    <property type="match status" value="1"/>
</dbReference>
<dbReference type="InterPro" id="IPR014710">
    <property type="entry name" value="RmlC-like_jellyroll"/>
</dbReference>
<reference evidence="3 4" key="1">
    <citation type="journal article" date="2015" name="Genome Announc.">
        <title>Expanding the biotechnology potential of lactobacilli through comparative genomics of 213 strains and associated genera.</title>
        <authorList>
            <person name="Sun Z."/>
            <person name="Harris H.M."/>
            <person name="McCann A."/>
            <person name="Guo C."/>
            <person name="Argimon S."/>
            <person name="Zhang W."/>
            <person name="Yang X."/>
            <person name="Jeffery I.B."/>
            <person name="Cooney J.C."/>
            <person name="Kagawa T.F."/>
            <person name="Liu W."/>
            <person name="Song Y."/>
            <person name="Salvetti E."/>
            <person name="Wrobel A."/>
            <person name="Rasinkangas P."/>
            <person name="Parkhill J."/>
            <person name="Rea M.C."/>
            <person name="O'Sullivan O."/>
            <person name="Ritari J."/>
            <person name="Douillard F.P."/>
            <person name="Paul Ross R."/>
            <person name="Yang R."/>
            <person name="Briner A.E."/>
            <person name="Felis G.E."/>
            <person name="de Vos W.M."/>
            <person name="Barrangou R."/>
            <person name="Klaenhammer T.R."/>
            <person name="Caufield P.W."/>
            <person name="Cui Y."/>
            <person name="Zhang H."/>
            <person name="O'Toole P.W."/>
        </authorList>
    </citation>
    <scope>NUCLEOTIDE SEQUENCE [LARGE SCALE GENOMIC DNA]</scope>
    <source>
        <strain evidence="3 4">DSM 20003</strain>
    </source>
</reference>
<dbReference type="GeneID" id="57091577"/>
<feature type="domain" description="Cupin type-2" evidence="2">
    <location>
        <begin position="44"/>
        <end position="120"/>
    </location>
</feature>
<dbReference type="InterPro" id="IPR013096">
    <property type="entry name" value="Cupin_2"/>
</dbReference>
<dbReference type="RefSeq" id="WP_003660057.1">
    <property type="nucleotide sequence ID" value="NZ_AZDA01000027.1"/>
</dbReference>
<dbReference type="AlphaFoldDB" id="A0A0R1H005"/>
<dbReference type="CDD" id="cd02223">
    <property type="entry name" value="cupin_Bh2720-like"/>
    <property type="match status" value="1"/>
</dbReference>
<dbReference type="PATRIC" id="fig|1423726.3.peg.1888"/>
<dbReference type="Proteomes" id="UP000051461">
    <property type="component" value="Unassembled WGS sequence"/>
</dbReference>
<keyword evidence="4" id="KW-1185">Reference proteome</keyword>
<dbReference type="Gene3D" id="2.60.120.10">
    <property type="entry name" value="Jelly Rolls"/>
    <property type="match status" value="1"/>
</dbReference>
<evidence type="ECO:0000259" key="2">
    <source>
        <dbReference type="Pfam" id="PF07883"/>
    </source>
</evidence>
<organism evidence="3 4">
    <name type="scientific">Loigolactobacillus bifermentans DSM 20003</name>
    <dbReference type="NCBI Taxonomy" id="1423726"/>
    <lineage>
        <taxon>Bacteria</taxon>
        <taxon>Bacillati</taxon>
        <taxon>Bacillota</taxon>
        <taxon>Bacilli</taxon>
        <taxon>Lactobacillales</taxon>
        <taxon>Lactobacillaceae</taxon>
        <taxon>Loigolactobacillus</taxon>
    </lineage>
</organism>
<dbReference type="OrthoDB" id="3231985at2"/>
<name>A0A0R1H005_9LACO</name>
<dbReference type="InterPro" id="IPR011051">
    <property type="entry name" value="RmlC_Cupin_sf"/>
</dbReference>
<evidence type="ECO:0000313" key="4">
    <source>
        <dbReference type="Proteomes" id="UP000051461"/>
    </source>
</evidence>
<evidence type="ECO:0000256" key="1">
    <source>
        <dbReference type="SAM" id="MobiDB-lite"/>
    </source>
</evidence>
<protein>
    <recommendedName>
        <fullName evidence="2">Cupin type-2 domain-containing protein</fullName>
    </recommendedName>
</protein>
<comment type="caution">
    <text evidence="3">The sequence shown here is derived from an EMBL/GenBank/DDBJ whole genome shotgun (WGS) entry which is preliminary data.</text>
</comment>